<proteinExistence type="predicted"/>
<evidence type="ECO:0000313" key="2">
    <source>
        <dbReference type="EMBL" id="VFJ56476.1"/>
    </source>
</evidence>
<dbReference type="AlphaFoldDB" id="A0A450SQZ5"/>
<accession>A0A450SQZ5</accession>
<reference evidence="2" key="1">
    <citation type="submission" date="2019-02" db="EMBL/GenBank/DDBJ databases">
        <authorList>
            <person name="Gruber-Vodicka R. H."/>
            <person name="Seah K. B. B."/>
        </authorList>
    </citation>
    <scope>NUCLEOTIDE SEQUENCE</scope>
    <source>
        <strain evidence="1">BECK_DK161</strain>
        <strain evidence="2">BECK_DK47</strain>
    </source>
</reference>
<dbReference type="EMBL" id="CAADEX010000058">
    <property type="protein sequence ID" value="VFJ56476.1"/>
    <property type="molecule type" value="Genomic_DNA"/>
</dbReference>
<name>A0A450SQZ5_9GAMM</name>
<sequence>MIYVIGVHHGIQHNGGDLRYLPGLAALREQFRYYLMSTVREFGISVLAEELNEDVLALFDASESLAQSVAGALGIPHVFCEPDSRTRSSLGFAERLQRKHHFVRERLWYDKIVDYRSGSILFICGANHVSTFPALARSKGQDVVVLTSYYGRRFFANFTDRRFCQSLCRQRCSPVV</sequence>
<gene>
    <name evidence="2" type="ORF">BECKDK2373B_GA0170837_105815</name>
    <name evidence="1" type="ORF">BECKDK2373C_GA0170839_100528</name>
</gene>
<dbReference type="EMBL" id="CAADEY010000005">
    <property type="protein sequence ID" value="VFJ43350.1"/>
    <property type="molecule type" value="Genomic_DNA"/>
</dbReference>
<organism evidence="2">
    <name type="scientific">Candidatus Kentrum sp. DK</name>
    <dbReference type="NCBI Taxonomy" id="2126562"/>
    <lineage>
        <taxon>Bacteria</taxon>
        <taxon>Pseudomonadati</taxon>
        <taxon>Pseudomonadota</taxon>
        <taxon>Gammaproteobacteria</taxon>
        <taxon>Candidatus Kentrum</taxon>
    </lineage>
</organism>
<evidence type="ECO:0000313" key="1">
    <source>
        <dbReference type="EMBL" id="VFJ43350.1"/>
    </source>
</evidence>
<protein>
    <submittedName>
        <fullName evidence="2">Uncharacterized protein</fullName>
    </submittedName>
</protein>